<sequence length="439" mass="46294">MTMRTRYRRRAKIFAGALAMASVGALAAWALTLRSAMPEIERPVDAKFSKAEIQRGASLAAVGDCAVCHTAERGKPFAGGKALATPFGTLYATNITPDAGTGIGSWSVEAFQRAMREGVRRNGEHLYPALPYEHFTKTSTTDLAALYAFLMTREAVASRPPPNELIPPLGFRPLLAGWKFLFLPQTPYIPDATKSAEWNRGGYLVESLGHCGGCHTPRNALGAEKSHLALTGGSAEGWIAPPLDGSNPSVSRWNADSLFRYLRTGADARHGMAGGPMGPVSHALAGASEDDVKAIAVYIDAAMHPAGGTQPRLSPAAGALIDHTESAAREQPVGAILFAGACAGCHGDGAPMSRVGRAPLSLVTSVQAGEPHNTVMAILQGLRTSTPEQRPFMPGFSDALSDAQVAALAAYVRARFTDQPPWSDLERSVATARKEGTSP</sequence>
<evidence type="ECO:0000256" key="4">
    <source>
        <dbReference type="ARBA" id="ARBA00022617"/>
    </source>
</evidence>
<dbReference type="PROSITE" id="PS51007">
    <property type="entry name" value="CYTC"/>
    <property type="match status" value="3"/>
</dbReference>
<feature type="domain" description="Cytochrome c" evidence="13">
    <location>
        <begin position="196"/>
        <end position="303"/>
    </location>
</feature>
<keyword evidence="10" id="KW-0472">Membrane</keyword>
<dbReference type="EMBL" id="JBHSMX010000011">
    <property type="protein sequence ID" value="MFC5520751.1"/>
    <property type="molecule type" value="Genomic_DNA"/>
</dbReference>
<dbReference type="Proteomes" id="UP001596084">
    <property type="component" value="Unassembled WGS sequence"/>
</dbReference>
<evidence type="ECO:0000256" key="6">
    <source>
        <dbReference type="ARBA" id="ARBA00022729"/>
    </source>
</evidence>
<comment type="caution">
    <text evidence="14">The sequence shown here is derived from an EMBL/GenBank/DDBJ whole genome shotgun (WGS) entry which is preliminary data.</text>
</comment>
<evidence type="ECO:0000256" key="2">
    <source>
        <dbReference type="ARBA" id="ARBA00022448"/>
    </source>
</evidence>
<evidence type="ECO:0000313" key="15">
    <source>
        <dbReference type="Proteomes" id="UP001596084"/>
    </source>
</evidence>
<feature type="domain" description="Cytochrome c" evidence="13">
    <location>
        <begin position="51"/>
        <end position="154"/>
    </location>
</feature>
<dbReference type="PIRSF" id="PIRSF000018">
    <property type="entry name" value="Mb_ADH_cyt_c"/>
    <property type="match status" value="1"/>
</dbReference>
<keyword evidence="2" id="KW-0813">Transport</keyword>
<evidence type="ECO:0000313" key="14">
    <source>
        <dbReference type="EMBL" id="MFC5520751.1"/>
    </source>
</evidence>
<dbReference type="SUPFAM" id="SSF46626">
    <property type="entry name" value="Cytochrome c"/>
    <property type="match status" value="3"/>
</dbReference>
<keyword evidence="4 11" id="KW-0349">Heme</keyword>
<keyword evidence="9 11" id="KW-0408">Iron</keyword>
<name>A0ABW0Q847_9BURK</name>
<dbReference type="InterPro" id="IPR014353">
    <property type="entry name" value="Membr-bd_ADH_cyt_c"/>
</dbReference>
<evidence type="ECO:0000256" key="12">
    <source>
        <dbReference type="SAM" id="SignalP"/>
    </source>
</evidence>
<feature type="chain" id="PRO_5046281170" evidence="12">
    <location>
        <begin position="28"/>
        <end position="439"/>
    </location>
</feature>
<gene>
    <name evidence="14" type="ORF">ACFPP7_07440</name>
</gene>
<evidence type="ECO:0000256" key="10">
    <source>
        <dbReference type="ARBA" id="ARBA00023136"/>
    </source>
</evidence>
<protein>
    <submittedName>
        <fullName evidence="14">C-type cytochrome</fullName>
    </submittedName>
</protein>
<dbReference type="Pfam" id="PF13442">
    <property type="entry name" value="Cytochrome_CBB3"/>
    <property type="match status" value="1"/>
</dbReference>
<evidence type="ECO:0000256" key="7">
    <source>
        <dbReference type="ARBA" id="ARBA00022737"/>
    </source>
</evidence>
<keyword evidence="5 11" id="KW-0479">Metal-binding</keyword>
<dbReference type="PRINTS" id="PR00605">
    <property type="entry name" value="CYTCHROMECIC"/>
</dbReference>
<keyword evidence="8" id="KW-0249">Electron transport</keyword>
<dbReference type="InterPro" id="IPR036909">
    <property type="entry name" value="Cyt_c-like_dom_sf"/>
</dbReference>
<evidence type="ECO:0000256" key="11">
    <source>
        <dbReference type="PROSITE-ProRule" id="PRU00433"/>
    </source>
</evidence>
<keyword evidence="7" id="KW-0677">Repeat</keyword>
<evidence type="ECO:0000256" key="5">
    <source>
        <dbReference type="ARBA" id="ARBA00022723"/>
    </source>
</evidence>
<dbReference type="RefSeq" id="WP_068831149.1">
    <property type="nucleotide sequence ID" value="NZ_JBHSMX010000011.1"/>
</dbReference>
<evidence type="ECO:0000256" key="9">
    <source>
        <dbReference type="ARBA" id="ARBA00023004"/>
    </source>
</evidence>
<keyword evidence="3" id="KW-1003">Cell membrane</keyword>
<proteinExistence type="predicted"/>
<feature type="signal peptide" evidence="12">
    <location>
        <begin position="1"/>
        <end position="27"/>
    </location>
</feature>
<reference evidence="15" key="1">
    <citation type="journal article" date="2019" name="Int. J. Syst. Evol. Microbiol.">
        <title>The Global Catalogue of Microorganisms (GCM) 10K type strain sequencing project: providing services to taxonomists for standard genome sequencing and annotation.</title>
        <authorList>
            <consortium name="The Broad Institute Genomics Platform"/>
            <consortium name="The Broad Institute Genome Sequencing Center for Infectious Disease"/>
            <person name="Wu L."/>
            <person name="Ma J."/>
        </authorList>
    </citation>
    <scope>NUCLEOTIDE SEQUENCE [LARGE SCALE GENOMIC DNA]</scope>
    <source>
        <strain evidence="15">CGMCC 4.7277</strain>
    </source>
</reference>
<organism evidence="14 15">
    <name type="scientific">Polaromonas jejuensis</name>
    <dbReference type="NCBI Taxonomy" id="457502"/>
    <lineage>
        <taxon>Bacteria</taxon>
        <taxon>Pseudomonadati</taxon>
        <taxon>Pseudomonadota</taxon>
        <taxon>Betaproteobacteria</taxon>
        <taxon>Burkholderiales</taxon>
        <taxon>Comamonadaceae</taxon>
        <taxon>Polaromonas</taxon>
    </lineage>
</organism>
<dbReference type="PANTHER" id="PTHR35008">
    <property type="entry name" value="BLL4482 PROTEIN-RELATED"/>
    <property type="match status" value="1"/>
</dbReference>
<comment type="subcellular location">
    <subcellularLocation>
        <location evidence="1">Cell membrane</location>
    </subcellularLocation>
</comment>
<dbReference type="Gene3D" id="1.10.760.10">
    <property type="entry name" value="Cytochrome c-like domain"/>
    <property type="match status" value="3"/>
</dbReference>
<evidence type="ECO:0000256" key="1">
    <source>
        <dbReference type="ARBA" id="ARBA00004236"/>
    </source>
</evidence>
<dbReference type="InterPro" id="IPR008168">
    <property type="entry name" value="Cyt_C_IC"/>
</dbReference>
<keyword evidence="6 12" id="KW-0732">Signal</keyword>
<dbReference type="PANTHER" id="PTHR35008:SF8">
    <property type="entry name" value="ALCOHOL DEHYDROGENASE CYTOCHROME C SUBUNIT"/>
    <property type="match status" value="1"/>
</dbReference>
<evidence type="ECO:0000256" key="8">
    <source>
        <dbReference type="ARBA" id="ARBA00022982"/>
    </source>
</evidence>
<feature type="domain" description="Cytochrome c" evidence="13">
    <location>
        <begin position="329"/>
        <end position="416"/>
    </location>
</feature>
<accession>A0ABW0Q847</accession>
<dbReference type="InterPro" id="IPR009056">
    <property type="entry name" value="Cyt_c-like_dom"/>
</dbReference>
<dbReference type="InterPro" id="IPR051459">
    <property type="entry name" value="Cytochrome_c-type_DH"/>
</dbReference>
<evidence type="ECO:0000256" key="3">
    <source>
        <dbReference type="ARBA" id="ARBA00022475"/>
    </source>
</evidence>
<keyword evidence="15" id="KW-1185">Reference proteome</keyword>
<evidence type="ECO:0000259" key="13">
    <source>
        <dbReference type="PROSITE" id="PS51007"/>
    </source>
</evidence>